<proteinExistence type="inferred from homology"/>
<dbReference type="Pfam" id="PF02595">
    <property type="entry name" value="Gly_kinase"/>
    <property type="match status" value="1"/>
</dbReference>
<evidence type="ECO:0000313" key="5">
    <source>
        <dbReference type="EMBL" id="MFC6006384.1"/>
    </source>
</evidence>
<dbReference type="SUPFAM" id="SSF110738">
    <property type="entry name" value="Glycerate kinase I"/>
    <property type="match status" value="1"/>
</dbReference>
<reference evidence="6" key="1">
    <citation type="journal article" date="2019" name="Int. J. Syst. Evol. Microbiol.">
        <title>The Global Catalogue of Microorganisms (GCM) 10K type strain sequencing project: providing services to taxonomists for standard genome sequencing and annotation.</title>
        <authorList>
            <consortium name="The Broad Institute Genomics Platform"/>
            <consortium name="The Broad Institute Genome Sequencing Center for Infectious Disease"/>
            <person name="Wu L."/>
            <person name="Ma J."/>
        </authorList>
    </citation>
    <scope>NUCLEOTIDE SEQUENCE [LARGE SCALE GENOMIC DNA]</scope>
    <source>
        <strain evidence="6">KACC 14249</strain>
    </source>
</reference>
<evidence type="ECO:0000313" key="6">
    <source>
        <dbReference type="Proteomes" id="UP001596189"/>
    </source>
</evidence>
<keyword evidence="6" id="KW-1185">Reference proteome</keyword>
<dbReference type="InterPro" id="IPR018197">
    <property type="entry name" value="Glycerate_kinase_RE-like"/>
</dbReference>
<organism evidence="5 6">
    <name type="scientific">Angustibacter luteus</name>
    <dbReference type="NCBI Taxonomy" id="658456"/>
    <lineage>
        <taxon>Bacteria</taxon>
        <taxon>Bacillati</taxon>
        <taxon>Actinomycetota</taxon>
        <taxon>Actinomycetes</taxon>
        <taxon>Kineosporiales</taxon>
        <taxon>Kineosporiaceae</taxon>
    </lineage>
</organism>
<dbReference type="EMBL" id="JBHSRD010000002">
    <property type="protein sequence ID" value="MFC6006384.1"/>
    <property type="molecule type" value="Genomic_DNA"/>
</dbReference>
<dbReference type="PIRSF" id="PIRSF006078">
    <property type="entry name" value="GlxK"/>
    <property type="match status" value="1"/>
</dbReference>
<dbReference type="Gene3D" id="3.40.50.10350">
    <property type="entry name" value="Glycerate kinase, domain 1"/>
    <property type="match status" value="1"/>
</dbReference>
<dbReference type="Proteomes" id="UP001596189">
    <property type="component" value="Unassembled WGS sequence"/>
</dbReference>
<evidence type="ECO:0000256" key="3">
    <source>
        <dbReference type="ARBA" id="ARBA00022777"/>
    </source>
</evidence>
<name>A0ABW1JC27_9ACTN</name>
<comment type="similarity">
    <text evidence="1 4">Belongs to the glycerate kinase type-1 family.</text>
</comment>
<dbReference type="GO" id="GO:0008887">
    <property type="term" value="F:glycerate kinase activity"/>
    <property type="evidence" value="ECO:0007669"/>
    <property type="project" value="UniProtKB-EC"/>
</dbReference>
<keyword evidence="2 4" id="KW-0808">Transferase</keyword>
<dbReference type="NCBIfam" id="TIGR00045">
    <property type="entry name" value="glycerate kinase"/>
    <property type="match status" value="1"/>
</dbReference>
<dbReference type="PANTHER" id="PTHR21599">
    <property type="entry name" value="GLYCERATE KINASE"/>
    <property type="match status" value="1"/>
</dbReference>
<protein>
    <submittedName>
        <fullName evidence="5">Glycerate kinase</fullName>
        <ecNumber evidence="5">2.7.1.31</ecNumber>
    </submittedName>
</protein>
<dbReference type="RefSeq" id="WP_345717222.1">
    <property type="nucleotide sequence ID" value="NZ_BAABFP010000005.1"/>
</dbReference>
<accession>A0ABW1JC27</accession>
<sequence length="383" mass="38213">MRVLIAPDTFAGHLDAQQAADAIAAGWAEQAPSDQLTTTPLSDGGPGLVDVVLSARGGELVPVTVSGPLGEPVPAAVLVVTETDGSRTAYLEASQACGLHLLAPERRDAWRATSTGVGELVQAAVQTGATRVVIGIGDSASHDGGAGILAALGAGPAELLGGGGGALADLTADALSGLDAVRQRLRGVQLVAATSSDLPLLGFHGASATDAERRGATPEQAQQLEAALGHFAHVAQRSQVAGRSLGGSGMAGVAGAGAGGGIGFALLLLGATRVDGVQEVLAATGFAQRLSGADLVVTGESVFGWHSMRGGVVASVAESALAVGLPVVVLAVEVEVGRRETLNLGVSGAYAVADRQGWLADVQRDPAGALARRARRVARTWSR</sequence>
<dbReference type="EC" id="2.7.1.31" evidence="5"/>
<evidence type="ECO:0000256" key="2">
    <source>
        <dbReference type="ARBA" id="ARBA00022679"/>
    </source>
</evidence>
<dbReference type="InterPro" id="IPR004381">
    <property type="entry name" value="Glycerate_kinase"/>
</dbReference>
<evidence type="ECO:0000256" key="4">
    <source>
        <dbReference type="PIRNR" id="PIRNR006078"/>
    </source>
</evidence>
<comment type="caution">
    <text evidence="5">The sequence shown here is derived from an EMBL/GenBank/DDBJ whole genome shotgun (WGS) entry which is preliminary data.</text>
</comment>
<dbReference type="PANTHER" id="PTHR21599:SF0">
    <property type="entry name" value="GLYCERATE KINASE"/>
    <property type="match status" value="1"/>
</dbReference>
<keyword evidence="3 4" id="KW-0418">Kinase</keyword>
<gene>
    <name evidence="5" type="ORF">ACFQDO_04500</name>
</gene>
<dbReference type="InterPro" id="IPR036129">
    <property type="entry name" value="Glycerate_kinase_sf"/>
</dbReference>
<dbReference type="InterPro" id="IPR018193">
    <property type="entry name" value="Glyc_kinase_flavodox-like_fold"/>
</dbReference>
<dbReference type="Gene3D" id="3.90.1510.10">
    <property type="entry name" value="Glycerate kinase, domain 2"/>
    <property type="match status" value="1"/>
</dbReference>
<evidence type="ECO:0000256" key="1">
    <source>
        <dbReference type="ARBA" id="ARBA00006284"/>
    </source>
</evidence>